<protein>
    <submittedName>
        <fullName evidence="2">Uncharacterized protein</fullName>
    </submittedName>
</protein>
<accession>A0AAU9NF70</accession>
<reference evidence="2 3" key="1">
    <citation type="submission" date="2022-01" db="EMBL/GenBank/DDBJ databases">
        <authorList>
            <person name="Xiong W."/>
            <person name="Schranz E."/>
        </authorList>
    </citation>
    <scope>NUCLEOTIDE SEQUENCE [LARGE SCALE GENOMIC DNA]</scope>
</reference>
<comment type="caution">
    <text evidence="2">The sequence shown here is derived from an EMBL/GenBank/DDBJ whole genome shotgun (WGS) entry which is preliminary data.</text>
</comment>
<feature type="region of interest" description="Disordered" evidence="1">
    <location>
        <begin position="1"/>
        <end position="30"/>
    </location>
</feature>
<proteinExistence type="predicted"/>
<dbReference type="AlphaFoldDB" id="A0AAU9NF70"/>
<sequence>MKHGKGSKKSTKVAQPKSDHVTMEKEVTKPVQDLVVHETQKGVVPSKTRVLKRTKKPAYMPHHSPERPIVEEILEKLVSTPKESVVSKFKKIL</sequence>
<feature type="compositionally biased region" description="Basic and acidic residues" evidence="1">
    <location>
        <begin position="17"/>
        <end position="28"/>
    </location>
</feature>
<dbReference type="Proteomes" id="UP001157418">
    <property type="component" value="Unassembled WGS sequence"/>
</dbReference>
<evidence type="ECO:0000313" key="3">
    <source>
        <dbReference type="Proteomes" id="UP001157418"/>
    </source>
</evidence>
<keyword evidence="3" id="KW-1185">Reference proteome</keyword>
<feature type="region of interest" description="Disordered" evidence="1">
    <location>
        <begin position="45"/>
        <end position="64"/>
    </location>
</feature>
<dbReference type="EMBL" id="CAKMRJ010004445">
    <property type="protein sequence ID" value="CAH1436395.1"/>
    <property type="molecule type" value="Genomic_DNA"/>
</dbReference>
<evidence type="ECO:0000256" key="1">
    <source>
        <dbReference type="SAM" id="MobiDB-lite"/>
    </source>
</evidence>
<name>A0AAU9NF70_9ASTR</name>
<evidence type="ECO:0000313" key="2">
    <source>
        <dbReference type="EMBL" id="CAH1436395.1"/>
    </source>
</evidence>
<organism evidence="2 3">
    <name type="scientific">Lactuca virosa</name>
    <dbReference type="NCBI Taxonomy" id="75947"/>
    <lineage>
        <taxon>Eukaryota</taxon>
        <taxon>Viridiplantae</taxon>
        <taxon>Streptophyta</taxon>
        <taxon>Embryophyta</taxon>
        <taxon>Tracheophyta</taxon>
        <taxon>Spermatophyta</taxon>
        <taxon>Magnoliopsida</taxon>
        <taxon>eudicotyledons</taxon>
        <taxon>Gunneridae</taxon>
        <taxon>Pentapetalae</taxon>
        <taxon>asterids</taxon>
        <taxon>campanulids</taxon>
        <taxon>Asterales</taxon>
        <taxon>Asteraceae</taxon>
        <taxon>Cichorioideae</taxon>
        <taxon>Cichorieae</taxon>
        <taxon>Lactucinae</taxon>
        <taxon>Lactuca</taxon>
    </lineage>
</organism>
<gene>
    <name evidence="2" type="ORF">LVIROSA_LOCUS22769</name>
</gene>
<feature type="compositionally biased region" description="Basic residues" evidence="1">
    <location>
        <begin position="1"/>
        <end position="11"/>
    </location>
</feature>